<dbReference type="PANTHER" id="PTHR12227:SF0">
    <property type="entry name" value="GLYCERATE KINASE"/>
    <property type="match status" value="1"/>
</dbReference>
<dbReference type="SUPFAM" id="SSF82544">
    <property type="entry name" value="GckA/TtuD-like"/>
    <property type="match status" value="1"/>
</dbReference>
<dbReference type="InterPro" id="IPR007835">
    <property type="entry name" value="MOFRL"/>
</dbReference>
<proteinExistence type="predicted"/>
<dbReference type="GO" id="GO:0005737">
    <property type="term" value="C:cytoplasm"/>
    <property type="evidence" value="ECO:0007669"/>
    <property type="project" value="TreeGrafter"/>
</dbReference>
<organism evidence="3 4">
    <name type="scientific">Candidatus Liptonbacteria bacterium RIFCSPLOWO2_01_FULL_56_20</name>
    <dbReference type="NCBI Taxonomy" id="1798652"/>
    <lineage>
        <taxon>Bacteria</taxon>
        <taxon>Candidatus Liptoniibacteriota</taxon>
    </lineage>
</organism>
<feature type="domain" description="MOFRL" evidence="1">
    <location>
        <begin position="320"/>
        <end position="421"/>
    </location>
</feature>
<sequence>MKIKNFEELATTELRRAALAIAEAGLEAVDTERVMRANVRLENDSLRIGREVIPLAAVGRVIVVGIGKCAGSAGEAMEKILGERISGGVILGVGEVPKFARMAGYPGTHPLPSEQNMIGARAIVEVLRGMTPKDLVIFLITGGGSTLLCLPETGKCEEEAALLQALTRGGATIQEINTVRKHLSLARGGYLAKYAYPARVCSLIFSDVPGDVMEFVASGPTVKDTTVVTDAEAILEKYDVLKLCGMTRCGLIETPKEDEYFKNVVNFIAVSNSTALEAMRKQAENSGFKTIVCSTCISGDAREAGKDVMATLAKSKPKTALLYGGETTVTIKGRGRGGRNQEAALSALRFVQKGQVMITLASDGRDNGDFAGAICDTMTKERADAQNVDIKAHLNENNSTPFFEEVRNYLMTGNTGSNIADLIVAIRE</sequence>
<comment type="caution">
    <text evidence="3">The sequence shown here is derived from an EMBL/GenBank/DDBJ whole genome shotgun (WGS) entry which is preliminary data.</text>
</comment>
<dbReference type="Pfam" id="PF05161">
    <property type="entry name" value="MOFRL"/>
    <property type="match status" value="1"/>
</dbReference>
<accession>A0A1G2CK08</accession>
<dbReference type="AlphaFoldDB" id="A0A1G2CK08"/>
<feature type="domain" description="MOFRL-associated" evidence="2">
    <location>
        <begin position="18"/>
        <end position="241"/>
    </location>
</feature>
<name>A0A1G2CK08_9BACT</name>
<dbReference type="Pfam" id="PF13660">
    <property type="entry name" value="DUF4147"/>
    <property type="match status" value="1"/>
</dbReference>
<evidence type="ECO:0008006" key="5">
    <source>
        <dbReference type="Google" id="ProtNLM"/>
    </source>
</evidence>
<dbReference type="InterPro" id="IPR025286">
    <property type="entry name" value="MOFRL_assoc_dom"/>
</dbReference>
<dbReference type="Proteomes" id="UP000178495">
    <property type="component" value="Unassembled WGS sequence"/>
</dbReference>
<dbReference type="InterPro" id="IPR039760">
    <property type="entry name" value="MOFRL_protein"/>
</dbReference>
<dbReference type="STRING" id="1798652.A3A43_00230"/>
<dbReference type="InterPro" id="IPR038614">
    <property type="entry name" value="GK_N_sf"/>
</dbReference>
<evidence type="ECO:0000313" key="3">
    <source>
        <dbReference type="EMBL" id="OGZ01060.1"/>
    </source>
</evidence>
<evidence type="ECO:0000259" key="1">
    <source>
        <dbReference type="Pfam" id="PF05161"/>
    </source>
</evidence>
<dbReference type="Gene3D" id="3.40.1480.10">
    <property type="entry name" value="MOFRL domain"/>
    <property type="match status" value="1"/>
</dbReference>
<dbReference type="Gene3D" id="3.40.50.10180">
    <property type="entry name" value="Glycerate kinase, MOFRL-like N-terminal domain"/>
    <property type="match status" value="1"/>
</dbReference>
<dbReference type="PANTHER" id="PTHR12227">
    <property type="entry name" value="GLYCERATE KINASE"/>
    <property type="match status" value="1"/>
</dbReference>
<dbReference type="GO" id="GO:0008887">
    <property type="term" value="F:glycerate kinase activity"/>
    <property type="evidence" value="ECO:0007669"/>
    <property type="project" value="InterPro"/>
</dbReference>
<dbReference type="EMBL" id="MHLC01000021">
    <property type="protein sequence ID" value="OGZ01060.1"/>
    <property type="molecule type" value="Genomic_DNA"/>
</dbReference>
<dbReference type="InterPro" id="IPR037035">
    <property type="entry name" value="GK-like_C_sf"/>
</dbReference>
<reference evidence="3 4" key="1">
    <citation type="journal article" date="2016" name="Nat. Commun.">
        <title>Thousands of microbial genomes shed light on interconnected biogeochemical processes in an aquifer system.</title>
        <authorList>
            <person name="Anantharaman K."/>
            <person name="Brown C.T."/>
            <person name="Hug L.A."/>
            <person name="Sharon I."/>
            <person name="Castelle C.J."/>
            <person name="Probst A.J."/>
            <person name="Thomas B.C."/>
            <person name="Singh A."/>
            <person name="Wilkins M.J."/>
            <person name="Karaoz U."/>
            <person name="Brodie E.L."/>
            <person name="Williams K.H."/>
            <person name="Hubbard S.S."/>
            <person name="Banfield J.F."/>
        </authorList>
    </citation>
    <scope>NUCLEOTIDE SEQUENCE [LARGE SCALE GENOMIC DNA]</scope>
</reference>
<evidence type="ECO:0000259" key="2">
    <source>
        <dbReference type="Pfam" id="PF13660"/>
    </source>
</evidence>
<gene>
    <name evidence="3" type="ORF">A3A43_00230</name>
</gene>
<protein>
    <recommendedName>
        <fullName evidence="5">Glycerate kinase</fullName>
    </recommendedName>
</protein>
<evidence type="ECO:0000313" key="4">
    <source>
        <dbReference type="Proteomes" id="UP000178495"/>
    </source>
</evidence>